<gene>
    <name evidence="1" type="ORF">MMOR_43220</name>
</gene>
<accession>A0AAD1HEH2</accession>
<reference evidence="1 2" key="1">
    <citation type="journal article" date="2019" name="Emerg. Microbes Infect.">
        <title>Comprehensive subspecies identification of 175 nontuberculous mycobacteria species based on 7547 genomic profiles.</title>
        <authorList>
            <person name="Matsumoto Y."/>
            <person name="Kinjo T."/>
            <person name="Motooka D."/>
            <person name="Nabeya D."/>
            <person name="Jung N."/>
            <person name="Uechi K."/>
            <person name="Horii T."/>
            <person name="Iida T."/>
            <person name="Fujita J."/>
            <person name="Nakamura S."/>
        </authorList>
    </citation>
    <scope>NUCLEOTIDE SEQUENCE [LARGE SCALE GENOMIC DNA]</scope>
    <source>
        <strain evidence="1 2">JCM 6375</strain>
    </source>
</reference>
<evidence type="ECO:0000313" key="2">
    <source>
        <dbReference type="Proteomes" id="UP000466681"/>
    </source>
</evidence>
<dbReference type="Proteomes" id="UP000466681">
    <property type="component" value="Chromosome"/>
</dbReference>
<evidence type="ECO:0000313" key="1">
    <source>
        <dbReference type="EMBL" id="BBX03386.1"/>
    </source>
</evidence>
<dbReference type="AlphaFoldDB" id="A0AAD1HEH2"/>
<name>A0AAD1HEH2_9MYCO</name>
<organism evidence="1 2">
    <name type="scientific">Mycolicibacterium moriokaense</name>
    <dbReference type="NCBI Taxonomy" id="39691"/>
    <lineage>
        <taxon>Bacteria</taxon>
        <taxon>Bacillati</taxon>
        <taxon>Actinomycetota</taxon>
        <taxon>Actinomycetes</taxon>
        <taxon>Mycobacteriales</taxon>
        <taxon>Mycobacteriaceae</taxon>
        <taxon>Mycolicibacterium</taxon>
    </lineage>
</organism>
<dbReference type="EMBL" id="AP022560">
    <property type="protein sequence ID" value="BBX03386.1"/>
    <property type="molecule type" value="Genomic_DNA"/>
</dbReference>
<proteinExistence type="predicted"/>
<sequence length="59" mass="6230">MRSSPIRTGLATVSATVIIEPGLRPSLEIFSTSGDPDARRAGAFAWVAINIDLTATSRD</sequence>
<keyword evidence="2" id="KW-1185">Reference proteome</keyword>
<dbReference type="KEGG" id="mmor:MMOR_43220"/>
<protein>
    <submittedName>
        <fullName evidence="1">Uncharacterized protein</fullName>
    </submittedName>
</protein>